<reference evidence="1" key="1">
    <citation type="submission" date="2021-06" db="EMBL/GenBank/DDBJ databases">
        <authorList>
            <person name="Kallberg Y."/>
            <person name="Tangrot J."/>
            <person name="Rosling A."/>
        </authorList>
    </citation>
    <scope>NUCLEOTIDE SEQUENCE</scope>
    <source>
        <strain evidence="1">UK204</strain>
    </source>
</reference>
<dbReference type="OrthoDB" id="2351763at2759"/>
<dbReference type="EMBL" id="CAJVPQ010005676">
    <property type="protein sequence ID" value="CAG8673797.1"/>
    <property type="molecule type" value="Genomic_DNA"/>
</dbReference>
<evidence type="ECO:0000313" key="1">
    <source>
        <dbReference type="EMBL" id="CAG8673797.1"/>
    </source>
</evidence>
<keyword evidence="2" id="KW-1185">Reference proteome</keyword>
<gene>
    <name evidence="1" type="ORF">FCALED_LOCUS12151</name>
</gene>
<accession>A0A9N9EH66</accession>
<name>A0A9N9EH66_9GLOM</name>
<comment type="caution">
    <text evidence="1">The sequence shown here is derived from an EMBL/GenBank/DDBJ whole genome shotgun (WGS) entry which is preliminary data.</text>
</comment>
<proteinExistence type="predicted"/>
<sequence length="123" mass="14382">MYEEMELDSESFFEVPIDKEKSVLRLRRQFMSKYANTTVENVLGGSEIGSLNLVKNVFDNINSSEIHIVIQDSIKKSRKKEKLDYYDKKGSEKKPIYKSNWEYDEKEGDNVLCNPSEYPDPDD</sequence>
<evidence type="ECO:0000313" key="2">
    <source>
        <dbReference type="Proteomes" id="UP000789570"/>
    </source>
</evidence>
<dbReference type="Proteomes" id="UP000789570">
    <property type="component" value="Unassembled WGS sequence"/>
</dbReference>
<organism evidence="1 2">
    <name type="scientific">Funneliformis caledonium</name>
    <dbReference type="NCBI Taxonomy" id="1117310"/>
    <lineage>
        <taxon>Eukaryota</taxon>
        <taxon>Fungi</taxon>
        <taxon>Fungi incertae sedis</taxon>
        <taxon>Mucoromycota</taxon>
        <taxon>Glomeromycotina</taxon>
        <taxon>Glomeromycetes</taxon>
        <taxon>Glomerales</taxon>
        <taxon>Glomeraceae</taxon>
        <taxon>Funneliformis</taxon>
    </lineage>
</organism>
<protein>
    <submittedName>
        <fullName evidence="1">5519_t:CDS:1</fullName>
    </submittedName>
</protein>
<dbReference type="AlphaFoldDB" id="A0A9N9EH66"/>